<reference evidence="4" key="1">
    <citation type="submission" date="2019-05" db="EMBL/GenBank/DDBJ databases">
        <title>Flavobacterium profundi sp. nov., isolated from a deep-sea seamount.</title>
        <authorList>
            <person name="Zhang D.-C."/>
        </authorList>
    </citation>
    <scope>NUCLEOTIDE SEQUENCE [LARGE SCALE GENOMIC DNA]</scope>
    <source>
        <strain evidence="4">TP390</strain>
    </source>
</reference>
<name>A0A6I4IJ69_9FLAO</name>
<organism evidence="3 4">
    <name type="scientific">Flavobacterium profundi</name>
    <dbReference type="NCBI Taxonomy" id="1774945"/>
    <lineage>
        <taxon>Bacteria</taxon>
        <taxon>Pseudomonadati</taxon>
        <taxon>Bacteroidota</taxon>
        <taxon>Flavobacteriia</taxon>
        <taxon>Flavobacteriales</taxon>
        <taxon>Flavobacteriaceae</taxon>
        <taxon>Flavobacterium</taxon>
    </lineage>
</organism>
<dbReference type="Pfam" id="PF13439">
    <property type="entry name" value="Glyco_transf_4"/>
    <property type="match status" value="1"/>
</dbReference>
<feature type="domain" description="Glycosyltransferase subfamily 4-like N-terminal" evidence="2">
    <location>
        <begin position="16"/>
        <end position="187"/>
    </location>
</feature>
<dbReference type="RefSeq" id="WP_140996137.1">
    <property type="nucleotide sequence ID" value="NZ_VDCZ01000001.1"/>
</dbReference>
<proteinExistence type="predicted"/>
<keyword evidence="4" id="KW-1185">Reference proteome</keyword>
<dbReference type="Pfam" id="PF00534">
    <property type="entry name" value="Glycos_transf_1"/>
    <property type="match status" value="1"/>
</dbReference>
<dbReference type="InterPro" id="IPR050194">
    <property type="entry name" value="Glycosyltransferase_grp1"/>
</dbReference>
<dbReference type="Gene3D" id="3.40.50.2000">
    <property type="entry name" value="Glycogen Phosphorylase B"/>
    <property type="match status" value="2"/>
</dbReference>
<feature type="domain" description="Glycosyl transferase family 1" evidence="1">
    <location>
        <begin position="198"/>
        <end position="352"/>
    </location>
</feature>
<evidence type="ECO:0000313" key="4">
    <source>
        <dbReference type="Proteomes" id="UP000431264"/>
    </source>
</evidence>
<dbReference type="GO" id="GO:0016757">
    <property type="term" value="F:glycosyltransferase activity"/>
    <property type="evidence" value="ECO:0007669"/>
    <property type="project" value="InterPro"/>
</dbReference>
<dbReference type="Proteomes" id="UP000431264">
    <property type="component" value="Unassembled WGS sequence"/>
</dbReference>
<dbReference type="PANTHER" id="PTHR45947">
    <property type="entry name" value="SULFOQUINOVOSYL TRANSFERASE SQD2"/>
    <property type="match status" value="1"/>
</dbReference>
<dbReference type="OrthoDB" id="596635at2"/>
<dbReference type="PANTHER" id="PTHR45947:SF3">
    <property type="entry name" value="SULFOQUINOVOSYL TRANSFERASE SQD2"/>
    <property type="match status" value="1"/>
</dbReference>
<dbReference type="SUPFAM" id="SSF53756">
    <property type="entry name" value="UDP-Glycosyltransferase/glycogen phosphorylase"/>
    <property type="match status" value="1"/>
</dbReference>
<evidence type="ECO:0000259" key="2">
    <source>
        <dbReference type="Pfam" id="PF13439"/>
    </source>
</evidence>
<dbReference type="InterPro" id="IPR028098">
    <property type="entry name" value="Glyco_trans_4-like_N"/>
</dbReference>
<gene>
    <name evidence="3" type="ORF">GOQ30_00925</name>
</gene>
<evidence type="ECO:0000259" key="1">
    <source>
        <dbReference type="Pfam" id="PF00534"/>
    </source>
</evidence>
<dbReference type="EMBL" id="WQLW01000001">
    <property type="protein sequence ID" value="MVO07722.1"/>
    <property type="molecule type" value="Genomic_DNA"/>
</dbReference>
<sequence length="387" mass="44123">MKKIKILHVTGAMNRGGAEVMLMDIYRNISENFHFDFLINYKRKLGVVKGDFDEEIQANGAQIKYIPTQWDVGPKKYAFEFEKICKELGIPDIVHIHMNAKSGVIAWAAKKAGIKTVIVHSHADLKFRGNLVSRVLSQLELQFQKWLIAKYADYYWGCSNEANASLFYERLLTKNKTAVINNAIDTKAFQMVSDEAVEKLRKSYNITENTLVLGNVGRIVSHKNVLFIIEVLNELQKKGLDVVFVFAGRADQPDYLQRIFQKAEEYKVTERIRYLDVREDVPVVMHSFDVFVGPALKEGFGLVAVEAQAAGLPCYLYKGFPKTVDMNLDLVTFFDSFSVSEWTDAIVYNISKNKTIAKEKIGEKIMSKGFDIEINTKKIEELYSKIV</sequence>
<dbReference type="AlphaFoldDB" id="A0A6I4IJ69"/>
<comment type="caution">
    <text evidence="3">The sequence shown here is derived from an EMBL/GenBank/DDBJ whole genome shotgun (WGS) entry which is preliminary data.</text>
</comment>
<accession>A0A6I4IJ69</accession>
<evidence type="ECO:0000313" key="3">
    <source>
        <dbReference type="EMBL" id="MVO07722.1"/>
    </source>
</evidence>
<protein>
    <submittedName>
        <fullName evidence="3">Glycosyltransferase</fullName>
    </submittedName>
</protein>
<keyword evidence="3" id="KW-0808">Transferase</keyword>
<dbReference type="InterPro" id="IPR001296">
    <property type="entry name" value="Glyco_trans_1"/>
</dbReference>